<evidence type="ECO:0000256" key="1">
    <source>
        <dbReference type="SAM" id="SignalP"/>
    </source>
</evidence>
<keyword evidence="1" id="KW-0732">Signal</keyword>
<evidence type="ECO:0000313" key="2">
    <source>
        <dbReference type="EMBL" id="KAK8178016.1"/>
    </source>
</evidence>
<organism evidence="2 3">
    <name type="scientific">Phyllosticta citrichinensis</name>
    <dbReference type="NCBI Taxonomy" id="1130410"/>
    <lineage>
        <taxon>Eukaryota</taxon>
        <taxon>Fungi</taxon>
        <taxon>Dikarya</taxon>
        <taxon>Ascomycota</taxon>
        <taxon>Pezizomycotina</taxon>
        <taxon>Dothideomycetes</taxon>
        <taxon>Dothideomycetes incertae sedis</taxon>
        <taxon>Botryosphaeriales</taxon>
        <taxon>Phyllostictaceae</taxon>
        <taxon>Phyllosticta</taxon>
    </lineage>
</organism>
<sequence>MRPLHDCTCAAACLLACSIASLHCICTHNPPSPEYLLHVTSASPRPRPRPRPRPHCLGAYMLLAQTVTCPGKGILPSPSMFGCRAPKAVKVRQLPARSQLLPANLGVETAAPGHPTNQADMRTVNRKNYYCTHGIGMTNTVSYHVRWPSDVYQRHDQQGASVDKSAFLLGPANSCCFSRPFGRRKTSSPVQLARQIPGTRTGRFWVAR</sequence>
<gene>
    <name evidence="2" type="ORF">IWX90DRAFT_40226</name>
</gene>
<name>A0ABR1Y899_9PEZI</name>
<dbReference type="EMBL" id="JBBWUH010000001">
    <property type="protein sequence ID" value="KAK8178016.1"/>
    <property type="molecule type" value="Genomic_DNA"/>
</dbReference>
<protein>
    <recommendedName>
        <fullName evidence="4">Secreted protein</fullName>
    </recommendedName>
</protein>
<keyword evidence="3" id="KW-1185">Reference proteome</keyword>
<reference evidence="2 3" key="1">
    <citation type="journal article" date="2022" name="G3 (Bethesda)">
        <title>Enemy or ally: a genomic approach to elucidate the lifestyle of Phyllosticta citrichinaensis.</title>
        <authorList>
            <person name="Buijs V.A."/>
            <person name="Groenewald J.Z."/>
            <person name="Haridas S."/>
            <person name="LaButti K.M."/>
            <person name="Lipzen A."/>
            <person name="Martin F.M."/>
            <person name="Barry K."/>
            <person name="Grigoriev I.V."/>
            <person name="Crous P.W."/>
            <person name="Seidl M.F."/>
        </authorList>
    </citation>
    <scope>NUCLEOTIDE SEQUENCE [LARGE SCALE GENOMIC DNA]</scope>
    <source>
        <strain evidence="2 3">CBS 129764</strain>
    </source>
</reference>
<evidence type="ECO:0008006" key="4">
    <source>
        <dbReference type="Google" id="ProtNLM"/>
    </source>
</evidence>
<comment type="caution">
    <text evidence="2">The sequence shown here is derived from an EMBL/GenBank/DDBJ whole genome shotgun (WGS) entry which is preliminary data.</text>
</comment>
<feature type="signal peptide" evidence="1">
    <location>
        <begin position="1"/>
        <end position="24"/>
    </location>
</feature>
<dbReference type="Proteomes" id="UP001456524">
    <property type="component" value="Unassembled WGS sequence"/>
</dbReference>
<accession>A0ABR1Y899</accession>
<feature type="chain" id="PRO_5045478173" description="Secreted protein" evidence="1">
    <location>
        <begin position="25"/>
        <end position="208"/>
    </location>
</feature>
<proteinExistence type="predicted"/>
<evidence type="ECO:0000313" key="3">
    <source>
        <dbReference type="Proteomes" id="UP001456524"/>
    </source>
</evidence>